<proteinExistence type="predicted"/>
<dbReference type="HOGENOM" id="CLU_2152001_0_0_1"/>
<evidence type="ECO:0000313" key="3">
    <source>
        <dbReference type="Proteomes" id="UP000000305"/>
    </source>
</evidence>
<evidence type="ECO:0000313" key="2">
    <source>
        <dbReference type="EMBL" id="EFX60332.1"/>
    </source>
</evidence>
<gene>
    <name evidence="2" type="ORF">DAPPUDRAFT_278022</name>
</gene>
<dbReference type="EMBL" id="GL736619">
    <property type="protein sequence ID" value="EFX60332.1"/>
    <property type="molecule type" value="Genomic_DNA"/>
</dbReference>
<evidence type="ECO:0000256" key="1">
    <source>
        <dbReference type="SAM" id="MobiDB-lite"/>
    </source>
</evidence>
<reference evidence="2 3" key="1">
    <citation type="journal article" date="2011" name="Science">
        <title>The ecoresponsive genome of Daphnia pulex.</title>
        <authorList>
            <person name="Colbourne J.K."/>
            <person name="Pfrender M.E."/>
            <person name="Gilbert D."/>
            <person name="Thomas W.K."/>
            <person name="Tucker A."/>
            <person name="Oakley T.H."/>
            <person name="Tokishita S."/>
            <person name="Aerts A."/>
            <person name="Arnold G.J."/>
            <person name="Basu M.K."/>
            <person name="Bauer D.J."/>
            <person name="Caceres C.E."/>
            <person name="Carmel L."/>
            <person name="Casola C."/>
            <person name="Choi J.H."/>
            <person name="Detter J.C."/>
            <person name="Dong Q."/>
            <person name="Dusheyko S."/>
            <person name="Eads B.D."/>
            <person name="Frohlich T."/>
            <person name="Geiler-Samerotte K.A."/>
            <person name="Gerlach D."/>
            <person name="Hatcher P."/>
            <person name="Jogdeo S."/>
            <person name="Krijgsveld J."/>
            <person name="Kriventseva E.V."/>
            <person name="Kultz D."/>
            <person name="Laforsch C."/>
            <person name="Lindquist E."/>
            <person name="Lopez J."/>
            <person name="Manak J.R."/>
            <person name="Muller J."/>
            <person name="Pangilinan J."/>
            <person name="Patwardhan R.P."/>
            <person name="Pitluck S."/>
            <person name="Pritham E.J."/>
            <person name="Rechtsteiner A."/>
            <person name="Rho M."/>
            <person name="Rogozin I.B."/>
            <person name="Sakarya O."/>
            <person name="Salamov A."/>
            <person name="Schaack S."/>
            <person name="Shapiro H."/>
            <person name="Shiga Y."/>
            <person name="Skalitzky C."/>
            <person name="Smith Z."/>
            <person name="Souvorov A."/>
            <person name="Sung W."/>
            <person name="Tang Z."/>
            <person name="Tsuchiya D."/>
            <person name="Tu H."/>
            <person name="Vos H."/>
            <person name="Wang M."/>
            <person name="Wolf Y.I."/>
            <person name="Yamagata H."/>
            <person name="Yamada T."/>
            <person name="Ye Y."/>
            <person name="Shaw J.R."/>
            <person name="Andrews J."/>
            <person name="Crease T.J."/>
            <person name="Tang H."/>
            <person name="Lucas S.M."/>
            <person name="Robertson H.M."/>
            <person name="Bork P."/>
            <person name="Koonin E.V."/>
            <person name="Zdobnov E.M."/>
            <person name="Grigoriev I.V."/>
            <person name="Lynch M."/>
            <person name="Boore J.L."/>
        </authorList>
    </citation>
    <scope>NUCLEOTIDE SEQUENCE [LARGE SCALE GENOMIC DNA]</scope>
</reference>
<keyword evidence="3" id="KW-1185">Reference proteome</keyword>
<organism evidence="2 3">
    <name type="scientific">Daphnia pulex</name>
    <name type="common">Water flea</name>
    <dbReference type="NCBI Taxonomy" id="6669"/>
    <lineage>
        <taxon>Eukaryota</taxon>
        <taxon>Metazoa</taxon>
        <taxon>Ecdysozoa</taxon>
        <taxon>Arthropoda</taxon>
        <taxon>Crustacea</taxon>
        <taxon>Branchiopoda</taxon>
        <taxon>Diplostraca</taxon>
        <taxon>Cladocera</taxon>
        <taxon>Anomopoda</taxon>
        <taxon>Daphniidae</taxon>
        <taxon>Daphnia</taxon>
    </lineage>
</organism>
<dbReference type="KEGG" id="dpx:DAPPUDRAFT_278022"/>
<dbReference type="InParanoid" id="E9I6P8"/>
<feature type="non-terminal residue" evidence="2">
    <location>
        <position position="112"/>
    </location>
</feature>
<accession>E9I6P8</accession>
<dbReference type="AlphaFoldDB" id="E9I6P8"/>
<sequence>MGAHPGVGCAGVGHAQYATRCLGHGGLYAQHVGKGARKQLLPASGRQLAGDGAGGRPVGNARCGKRDAGGRGAQDGLLPIEPCGCGARELAHAAYAEGMRARIVGGGNACIH</sequence>
<dbReference type="Proteomes" id="UP000000305">
    <property type="component" value="Unassembled WGS sequence"/>
</dbReference>
<feature type="region of interest" description="Disordered" evidence="1">
    <location>
        <begin position="43"/>
        <end position="74"/>
    </location>
</feature>
<protein>
    <submittedName>
        <fullName evidence="2">Uncharacterized protein</fullName>
    </submittedName>
</protein>
<name>E9I6P8_DAPPU</name>